<evidence type="ECO:0000256" key="1">
    <source>
        <dbReference type="SAM" id="Coils"/>
    </source>
</evidence>
<feature type="region of interest" description="Disordered" evidence="2">
    <location>
        <begin position="116"/>
        <end position="146"/>
    </location>
</feature>
<feature type="region of interest" description="Disordered" evidence="2">
    <location>
        <begin position="184"/>
        <end position="204"/>
    </location>
</feature>
<reference evidence="3" key="1">
    <citation type="submission" date="2019-08" db="EMBL/GenBank/DDBJ databases">
        <title>Reference gene set and small RNA set construction with multiple tissues from Davidia involucrata Baill.</title>
        <authorList>
            <person name="Yang H."/>
            <person name="Zhou C."/>
            <person name="Li G."/>
            <person name="Wang J."/>
            <person name="Gao P."/>
            <person name="Wang M."/>
            <person name="Wang R."/>
            <person name="Zhao Y."/>
        </authorList>
    </citation>
    <scope>NUCLEOTIDE SEQUENCE</scope>
    <source>
        <tissue evidence="3">Mixed with DoveR01_LX</tissue>
    </source>
</reference>
<evidence type="ECO:0000256" key="2">
    <source>
        <dbReference type="SAM" id="MobiDB-lite"/>
    </source>
</evidence>
<dbReference type="AlphaFoldDB" id="A0A5B7CEH7"/>
<feature type="compositionally biased region" description="Basic and acidic residues" evidence="2">
    <location>
        <begin position="185"/>
        <end position="195"/>
    </location>
</feature>
<dbReference type="EMBL" id="GHES01048305">
    <property type="protein sequence ID" value="MPA78864.1"/>
    <property type="molecule type" value="Transcribed_RNA"/>
</dbReference>
<gene>
    <name evidence="3" type="ORF">Din_048305</name>
</gene>
<keyword evidence="1" id="KW-0175">Coiled coil</keyword>
<sequence>MELEESRNNLLQENQRLIENISGLQSQIQDFERNTASARSSSVSTMHASEYEELNSQIESGRALVEKLMAENAELVEKVNELYVELDRRVATTPLSSAVGSDLMVGATEAAGVADPVFESSERTSASGKRAESESSQDVAVKDHQRNGDDYVNAEATAHIADPMLESSEGTSVSGMKMESLEEDVAGKDDERKAGDYVYSPNSPETIDSEEIVQIPLDENEAGDVELEAAHNDDEKADVSLTDAPLIGAPFRLISFVARYVSGADLVNKSSVDSGQ</sequence>
<evidence type="ECO:0000313" key="3">
    <source>
        <dbReference type="EMBL" id="MPA78864.1"/>
    </source>
</evidence>
<organism evidence="3">
    <name type="scientific">Davidia involucrata</name>
    <name type="common">Dove tree</name>
    <dbReference type="NCBI Taxonomy" id="16924"/>
    <lineage>
        <taxon>Eukaryota</taxon>
        <taxon>Viridiplantae</taxon>
        <taxon>Streptophyta</taxon>
        <taxon>Embryophyta</taxon>
        <taxon>Tracheophyta</taxon>
        <taxon>Spermatophyta</taxon>
        <taxon>Magnoliopsida</taxon>
        <taxon>eudicotyledons</taxon>
        <taxon>Gunneridae</taxon>
        <taxon>Pentapetalae</taxon>
        <taxon>asterids</taxon>
        <taxon>Cornales</taxon>
        <taxon>Nyssaceae</taxon>
        <taxon>Davidia</taxon>
    </lineage>
</organism>
<name>A0A5B7CEH7_DAVIN</name>
<feature type="coiled-coil region" evidence="1">
    <location>
        <begin position="7"/>
        <end position="85"/>
    </location>
</feature>
<accession>A0A5B7CEH7</accession>
<proteinExistence type="predicted"/>
<protein>
    <submittedName>
        <fullName evidence="3">Uncharacterized protein</fullName>
    </submittedName>
</protein>